<dbReference type="EC" id="1.6.5.3" evidence="12"/>
<dbReference type="PANTHER" id="PTHR43105">
    <property type="entry name" value="RESPIRATORY NITRATE REDUCTASE"/>
    <property type="match status" value="1"/>
</dbReference>
<evidence type="ECO:0000259" key="11">
    <source>
        <dbReference type="PROSITE" id="PS51839"/>
    </source>
</evidence>
<dbReference type="InterPro" id="IPR010228">
    <property type="entry name" value="NADH_UbQ_OxRdtase_Gsu"/>
</dbReference>
<proteinExistence type="inferred from homology"/>
<dbReference type="InterPro" id="IPR001041">
    <property type="entry name" value="2Fe-2S_ferredoxin-type"/>
</dbReference>
<feature type="domain" description="2Fe-2S ferredoxin-type" evidence="10">
    <location>
        <begin position="11"/>
        <end position="89"/>
    </location>
</feature>
<dbReference type="Gene3D" id="3.10.20.740">
    <property type="match status" value="1"/>
</dbReference>
<comment type="cofactor">
    <cofactor evidence="1">
        <name>[4Fe-4S] cluster</name>
        <dbReference type="ChEBI" id="CHEBI:49883"/>
    </cofactor>
</comment>
<dbReference type="PROSITE" id="PS00641">
    <property type="entry name" value="COMPLEX1_75K_1"/>
    <property type="match status" value="1"/>
</dbReference>
<keyword evidence="8" id="KW-0520">NAD</keyword>
<feature type="domain" description="4Fe-4S His(Cys)3-ligated-type" evidence="11">
    <location>
        <begin position="89"/>
        <end position="128"/>
    </location>
</feature>
<dbReference type="AlphaFoldDB" id="A0A3B0V0R6"/>
<dbReference type="GO" id="GO:0016020">
    <property type="term" value="C:membrane"/>
    <property type="evidence" value="ECO:0007669"/>
    <property type="project" value="InterPro"/>
</dbReference>
<dbReference type="Gene3D" id="3.30.70.20">
    <property type="match status" value="1"/>
</dbReference>
<dbReference type="PROSITE" id="PS51839">
    <property type="entry name" value="4FE4S_HC3"/>
    <property type="match status" value="1"/>
</dbReference>
<dbReference type="FunFam" id="3.10.20.740:FF:000001">
    <property type="entry name" value="NADH-quinone oxidoreductase subunit G"/>
    <property type="match status" value="1"/>
</dbReference>
<gene>
    <name evidence="12" type="ORF">MNBD_GAMMA01-378</name>
</gene>
<dbReference type="Pfam" id="PF22117">
    <property type="entry name" value="Fer4_Nqo3"/>
    <property type="match status" value="1"/>
</dbReference>
<dbReference type="Pfam" id="PF00384">
    <property type="entry name" value="Molybdopterin"/>
    <property type="match status" value="1"/>
</dbReference>
<evidence type="ECO:0000313" key="12">
    <source>
        <dbReference type="EMBL" id="VAW37038.1"/>
    </source>
</evidence>
<dbReference type="InterPro" id="IPR050123">
    <property type="entry name" value="Prok_molybdopt-oxidoreductase"/>
</dbReference>
<dbReference type="PROSITE" id="PS00642">
    <property type="entry name" value="COMPLEX1_75K_2"/>
    <property type="match status" value="1"/>
</dbReference>
<dbReference type="InterPro" id="IPR006656">
    <property type="entry name" value="Mopterin_OxRdtase"/>
</dbReference>
<evidence type="ECO:0000256" key="3">
    <source>
        <dbReference type="ARBA" id="ARBA00022485"/>
    </source>
</evidence>
<dbReference type="GO" id="GO:0016651">
    <property type="term" value="F:oxidoreductase activity, acting on NAD(P)H"/>
    <property type="evidence" value="ECO:0007669"/>
    <property type="project" value="InterPro"/>
</dbReference>
<dbReference type="GO" id="GO:0042773">
    <property type="term" value="P:ATP synthesis coupled electron transport"/>
    <property type="evidence" value="ECO:0007669"/>
    <property type="project" value="InterPro"/>
</dbReference>
<dbReference type="GO" id="GO:0046872">
    <property type="term" value="F:metal ion binding"/>
    <property type="evidence" value="ECO:0007669"/>
    <property type="project" value="UniProtKB-KW"/>
</dbReference>
<evidence type="ECO:0000259" key="10">
    <source>
        <dbReference type="PROSITE" id="PS51085"/>
    </source>
</evidence>
<dbReference type="Pfam" id="PF13510">
    <property type="entry name" value="Fer2_4"/>
    <property type="match status" value="1"/>
</dbReference>
<dbReference type="Gene3D" id="3.40.50.740">
    <property type="match status" value="2"/>
</dbReference>
<evidence type="ECO:0000256" key="2">
    <source>
        <dbReference type="ARBA" id="ARBA00005404"/>
    </source>
</evidence>
<dbReference type="PROSITE" id="PS00643">
    <property type="entry name" value="COMPLEX1_75K_3"/>
    <property type="match status" value="1"/>
</dbReference>
<dbReference type="SUPFAM" id="SSF54862">
    <property type="entry name" value="4Fe-4S ferredoxins"/>
    <property type="match status" value="1"/>
</dbReference>
<dbReference type="NCBIfam" id="TIGR01973">
    <property type="entry name" value="NuoG"/>
    <property type="match status" value="1"/>
</dbReference>
<evidence type="ECO:0000256" key="9">
    <source>
        <dbReference type="ARBA" id="ARBA00034078"/>
    </source>
</evidence>
<evidence type="ECO:0000256" key="7">
    <source>
        <dbReference type="ARBA" id="ARBA00023014"/>
    </source>
</evidence>
<comment type="cofactor">
    <cofactor evidence="9">
        <name>[2Fe-2S] cluster</name>
        <dbReference type="ChEBI" id="CHEBI:190135"/>
    </cofactor>
</comment>
<keyword evidence="6" id="KW-0408">Iron</keyword>
<evidence type="ECO:0000256" key="8">
    <source>
        <dbReference type="ARBA" id="ARBA00023027"/>
    </source>
</evidence>
<dbReference type="InterPro" id="IPR000283">
    <property type="entry name" value="NADH_UbQ_OxRdtase_75kDa_su_CS"/>
</dbReference>
<evidence type="ECO:0000256" key="1">
    <source>
        <dbReference type="ARBA" id="ARBA00001966"/>
    </source>
</evidence>
<dbReference type="Gene3D" id="3.40.228.10">
    <property type="entry name" value="Dimethylsulfoxide Reductase, domain 2"/>
    <property type="match status" value="1"/>
</dbReference>
<evidence type="ECO:0000256" key="4">
    <source>
        <dbReference type="ARBA" id="ARBA00022723"/>
    </source>
</evidence>
<keyword evidence="4" id="KW-0479">Metal-binding</keyword>
<dbReference type="InterPro" id="IPR036010">
    <property type="entry name" value="2Fe-2S_ferredoxin-like_sf"/>
</dbReference>
<dbReference type="SUPFAM" id="SSF54292">
    <property type="entry name" value="2Fe-2S ferredoxin-like"/>
    <property type="match status" value="1"/>
</dbReference>
<dbReference type="Pfam" id="PF10588">
    <property type="entry name" value="NADH-G_4Fe-4S_3"/>
    <property type="match status" value="1"/>
</dbReference>
<reference evidence="12" key="1">
    <citation type="submission" date="2018-06" db="EMBL/GenBank/DDBJ databases">
        <authorList>
            <person name="Zhirakovskaya E."/>
        </authorList>
    </citation>
    <scope>NUCLEOTIDE SEQUENCE</scope>
</reference>
<dbReference type="InterPro" id="IPR006963">
    <property type="entry name" value="Mopterin_OxRdtase_4Fe-4S_dom"/>
</dbReference>
<dbReference type="GO" id="GO:0051539">
    <property type="term" value="F:4 iron, 4 sulfur cluster binding"/>
    <property type="evidence" value="ECO:0007669"/>
    <property type="project" value="UniProtKB-KW"/>
</dbReference>
<protein>
    <submittedName>
        <fullName evidence="12">NADH-ubiquinone oxidoreductase chain G</fullName>
        <ecNumber evidence="12">1.6.5.3</ecNumber>
    </submittedName>
</protein>
<dbReference type="PANTHER" id="PTHR43105:SF13">
    <property type="entry name" value="NADH-UBIQUINONE OXIDOREDUCTASE 75 KDA SUBUNIT, MITOCHONDRIAL"/>
    <property type="match status" value="1"/>
</dbReference>
<sequence length="787" mass="86549">MTDNTNTIPDHMVQIEIDDKSMLVPKGSMVIEAADNNGIAIPRFCYHKKLSISANCRMCMVDVEKVPKPLPACATPVAAGMKVYTKSKRAIDAQRNVMEFLLINHPLDCPICDQGGECELQDISMGYGRGISRYVDEKRVAIDEDIGSLIATDMTRCILCTRCVRFLDEITGTDELGGIGRGDRTQIGTAVGRSIDAVMSANVIDLCPVGALTNKPFKFKARAWELMAVAGVSMHDAIGSNLYYHTRAGQILRTVPKDNESLNEAWLSDRDRYGVLGQYSADRISRPMIKENGQWQDTDWATAMDFAVRKLQAHDASNTAVLAGSQTTNEEYFLLHKLFKALGCDNIDYRLSQTDFSQAHRLPRVDIELDNIIGQNQIILLGSNVSHEQPILAHRIRQAWLKNQTKISVFNPKAYNFNFNTLHNYIANQVDWVKGLGSLAHCVAELSKQKLSGDLGNWIATQATDENLNNLAKQILDKDNSTLFIIGQIANSHPQAGLIKALTAWLSSHTNGKVYEMATGANAVGAEICGMSAQNDVATILHSEAKSFVIYQAENDDFDNAFLAHTKLDENTDSVILISSFADQNMQQVADVILPIGLMSEVAGSCFNNFIQNQSFSPAAKLPGETKPGWRVLRVLGNMLNVDGFTYDSIDEITAEVNKLKIHSAPGNIECEINEINCDDLILFNETAIYDVDMLTRRSQPLQDTVHASTDNLNINSIDAKKLGLENAMQVILNQNFVNSSQAKSSQHVALFVNIDDDIPLGSVNVGKCVGLRSDALNVTLTVGDSI</sequence>
<keyword evidence="12" id="KW-0830">Ubiquinone</keyword>
<dbReference type="PROSITE" id="PS51085">
    <property type="entry name" value="2FE2S_FER_2"/>
    <property type="match status" value="1"/>
</dbReference>
<evidence type="ECO:0000256" key="6">
    <source>
        <dbReference type="ARBA" id="ARBA00023004"/>
    </source>
</evidence>
<keyword evidence="3" id="KW-0004">4Fe-4S</keyword>
<accession>A0A3B0V0R6</accession>
<dbReference type="SMART" id="SM00929">
    <property type="entry name" value="NADH-G_4Fe-4S_3"/>
    <property type="match status" value="1"/>
</dbReference>
<dbReference type="FunFam" id="3.30.70.20:FF:000002">
    <property type="entry name" value="NADH-ubiquinone oxidoreductase 75 kDa subunit"/>
    <property type="match status" value="1"/>
</dbReference>
<dbReference type="SUPFAM" id="SSF53706">
    <property type="entry name" value="Formate dehydrogenase/DMSO reductase, domains 1-3"/>
    <property type="match status" value="1"/>
</dbReference>
<dbReference type="Pfam" id="PF22151">
    <property type="entry name" value="Fer4_NDSU1"/>
    <property type="match status" value="1"/>
</dbReference>
<dbReference type="InterPro" id="IPR019574">
    <property type="entry name" value="NADH_UbQ_OxRdtase_Gsu_4Fe4S-bd"/>
</dbReference>
<dbReference type="InterPro" id="IPR054351">
    <property type="entry name" value="NADH_UbQ_OxRdtase_ferredoxin"/>
</dbReference>
<dbReference type="CDD" id="cd00207">
    <property type="entry name" value="fer2"/>
    <property type="match status" value="1"/>
</dbReference>
<dbReference type="EMBL" id="UOEW01000157">
    <property type="protein sequence ID" value="VAW37038.1"/>
    <property type="molecule type" value="Genomic_DNA"/>
</dbReference>
<keyword evidence="12" id="KW-0560">Oxidoreductase</keyword>
<organism evidence="12">
    <name type="scientific">hydrothermal vent metagenome</name>
    <dbReference type="NCBI Taxonomy" id="652676"/>
    <lineage>
        <taxon>unclassified sequences</taxon>
        <taxon>metagenomes</taxon>
        <taxon>ecological metagenomes</taxon>
    </lineage>
</organism>
<keyword evidence="7" id="KW-0411">Iron-sulfur</keyword>
<evidence type="ECO:0000256" key="5">
    <source>
        <dbReference type="ARBA" id="ARBA00022967"/>
    </source>
</evidence>
<dbReference type="GO" id="GO:0008137">
    <property type="term" value="F:NADH dehydrogenase (ubiquinone) activity"/>
    <property type="evidence" value="ECO:0007669"/>
    <property type="project" value="InterPro"/>
</dbReference>
<comment type="similarity">
    <text evidence="2">Belongs to the complex I 75 kDa subunit family.</text>
</comment>
<name>A0A3B0V0R6_9ZZZZ</name>
<keyword evidence="5" id="KW-1278">Translocase</keyword>